<evidence type="ECO:0000313" key="2">
    <source>
        <dbReference type="Proteomes" id="UP000735302"/>
    </source>
</evidence>
<gene>
    <name evidence="1" type="ORF">PoB_005727700</name>
</gene>
<name>A0AAV4CH81_9GAST</name>
<reference evidence="1 2" key="1">
    <citation type="journal article" date="2021" name="Elife">
        <title>Chloroplast acquisition without the gene transfer in kleptoplastic sea slugs, Plakobranchus ocellatus.</title>
        <authorList>
            <person name="Maeda T."/>
            <person name="Takahashi S."/>
            <person name="Yoshida T."/>
            <person name="Shimamura S."/>
            <person name="Takaki Y."/>
            <person name="Nagai Y."/>
            <person name="Toyoda A."/>
            <person name="Suzuki Y."/>
            <person name="Arimoto A."/>
            <person name="Ishii H."/>
            <person name="Satoh N."/>
            <person name="Nishiyama T."/>
            <person name="Hasebe M."/>
            <person name="Maruyama T."/>
            <person name="Minagawa J."/>
            <person name="Obokata J."/>
            <person name="Shigenobu S."/>
        </authorList>
    </citation>
    <scope>NUCLEOTIDE SEQUENCE [LARGE SCALE GENOMIC DNA]</scope>
</reference>
<dbReference type="EMBL" id="BLXT01006265">
    <property type="protein sequence ID" value="GFO30772.1"/>
    <property type="molecule type" value="Genomic_DNA"/>
</dbReference>
<comment type="caution">
    <text evidence="1">The sequence shown here is derived from an EMBL/GenBank/DDBJ whole genome shotgun (WGS) entry which is preliminary data.</text>
</comment>
<accession>A0AAV4CH81</accession>
<evidence type="ECO:0000313" key="1">
    <source>
        <dbReference type="EMBL" id="GFO30772.1"/>
    </source>
</evidence>
<protein>
    <submittedName>
        <fullName evidence="1">Uncharacterized protein</fullName>
    </submittedName>
</protein>
<organism evidence="1 2">
    <name type="scientific">Plakobranchus ocellatus</name>
    <dbReference type="NCBI Taxonomy" id="259542"/>
    <lineage>
        <taxon>Eukaryota</taxon>
        <taxon>Metazoa</taxon>
        <taxon>Spiralia</taxon>
        <taxon>Lophotrochozoa</taxon>
        <taxon>Mollusca</taxon>
        <taxon>Gastropoda</taxon>
        <taxon>Heterobranchia</taxon>
        <taxon>Euthyneura</taxon>
        <taxon>Panpulmonata</taxon>
        <taxon>Sacoglossa</taxon>
        <taxon>Placobranchoidea</taxon>
        <taxon>Plakobranchidae</taxon>
        <taxon>Plakobranchus</taxon>
    </lineage>
</organism>
<proteinExistence type="predicted"/>
<sequence>MRSPGAVQGCRCIARTARVCGHVGPIHGSTGKQTIRQTLRRGVGEKLQVSRTAKEVQLVGDLTAGLGLDQAVWAMFLTTFLSMTRG</sequence>
<dbReference type="Proteomes" id="UP000735302">
    <property type="component" value="Unassembled WGS sequence"/>
</dbReference>
<keyword evidence="2" id="KW-1185">Reference proteome</keyword>
<dbReference type="AlphaFoldDB" id="A0AAV4CH81"/>